<evidence type="ECO:0000256" key="1">
    <source>
        <dbReference type="ARBA" id="ARBA00004123"/>
    </source>
</evidence>
<keyword evidence="5" id="KW-0677">Repeat</keyword>
<dbReference type="GO" id="GO:0000978">
    <property type="term" value="F:RNA polymerase II cis-regulatory region sequence-specific DNA binding"/>
    <property type="evidence" value="ECO:0007669"/>
    <property type="project" value="TreeGrafter"/>
</dbReference>
<feature type="domain" description="C2H2-type" evidence="15">
    <location>
        <begin position="722"/>
        <end position="749"/>
    </location>
</feature>
<keyword evidence="4" id="KW-0479">Metal-binding</keyword>
<evidence type="ECO:0000256" key="5">
    <source>
        <dbReference type="ARBA" id="ARBA00022737"/>
    </source>
</evidence>
<keyword evidence="9" id="KW-0805">Transcription regulation</keyword>
<keyword evidence="8" id="KW-0832">Ubl conjugation</keyword>
<dbReference type="AlphaFoldDB" id="A0A8B6C248"/>
<comment type="similarity">
    <text evidence="2">Belongs to the krueppel C2H2-type zinc-finger protein family.</text>
</comment>
<keyword evidence="7" id="KW-0862">Zinc</keyword>
<keyword evidence="17" id="KW-1185">Reference proteome</keyword>
<name>A0A8B6C248_MYTGA</name>
<reference evidence="16" key="1">
    <citation type="submission" date="2018-11" db="EMBL/GenBank/DDBJ databases">
        <authorList>
            <person name="Alioto T."/>
            <person name="Alioto T."/>
        </authorList>
    </citation>
    <scope>NUCLEOTIDE SEQUENCE</scope>
</reference>
<dbReference type="GO" id="GO:0005634">
    <property type="term" value="C:nucleus"/>
    <property type="evidence" value="ECO:0007669"/>
    <property type="project" value="UniProtKB-SubCell"/>
</dbReference>
<dbReference type="OrthoDB" id="8113227at2759"/>
<dbReference type="FunFam" id="3.30.160.60:FF:000325">
    <property type="entry name" value="ZFP90 zinc finger protein"/>
    <property type="match status" value="1"/>
</dbReference>
<dbReference type="GO" id="GO:0006357">
    <property type="term" value="P:regulation of transcription by RNA polymerase II"/>
    <property type="evidence" value="ECO:0007669"/>
    <property type="project" value="TreeGrafter"/>
</dbReference>
<dbReference type="InterPro" id="IPR051497">
    <property type="entry name" value="Dev/Hematopoietic_TF"/>
</dbReference>
<protein>
    <recommendedName>
        <fullName evidence="15">C2H2-type domain-containing protein</fullName>
    </recommendedName>
</protein>
<dbReference type="InterPro" id="IPR036236">
    <property type="entry name" value="Znf_C2H2_sf"/>
</dbReference>
<evidence type="ECO:0000256" key="12">
    <source>
        <dbReference type="ARBA" id="ARBA00023242"/>
    </source>
</evidence>
<evidence type="ECO:0000256" key="2">
    <source>
        <dbReference type="ARBA" id="ARBA00006991"/>
    </source>
</evidence>
<evidence type="ECO:0000313" key="17">
    <source>
        <dbReference type="Proteomes" id="UP000596742"/>
    </source>
</evidence>
<keyword evidence="3" id="KW-1017">Isopeptide bond</keyword>
<evidence type="ECO:0000313" key="16">
    <source>
        <dbReference type="EMBL" id="VDH99064.1"/>
    </source>
</evidence>
<proteinExistence type="inferred from homology"/>
<evidence type="ECO:0000256" key="4">
    <source>
        <dbReference type="ARBA" id="ARBA00022723"/>
    </source>
</evidence>
<dbReference type="Pfam" id="PF25491">
    <property type="entry name" value="CCHC_BCL-11A"/>
    <property type="match status" value="1"/>
</dbReference>
<dbReference type="PROSITE" id="PS00028">
    <property type="entry name" value="ZINC_FINGER_C2H2_1"/>
    <property type="match status" value="2"/>
</dbReference>
<comment type="caution">
    <text evidence="16">The sequence shown here is derived from an EMBL/GenBank/DDBJ whole genome shotgun (WGS) entry which is preliminary data.</text>
</comment>
<accession>A0A8B6C248</accession>
<dbReference type="PROSITE" id="PS50157">
    <property type="entry name" value="ZINC_FINGER_C2H2_2"/>
    <property type="match status" value="3"/>
</dbReference>
<evidence type="ECO:0000256" key="14">
    <source>
        <dbReference type="SAM" id="MobiDB-lite"/>
    </source>
</evidence>
<dbReference type="GO" id="GO:0003700">
    <property type="term" value="F:DNA-binding transcription factor activity"/>
    <property type="evidence" value="ECO:0007669"/>
    <property type="project" value="TreeGrafter"/>
</dbReference>
<evidence type="ECO:0000256" key="13">
    <source>
        <dbReference type="PROSITE-ProRule" id="PRU00042"/>
    </source>
</evidence>
<organism evidence="16 17">
    <name type="scientific">Mytilus galloprovincialis</name>
    <name type="common">Mediterranean mussel</name>
    <dbReference type="NCBI Taxonomy" id="29158"/>
    <lineage>
        <taxon>Eukaryota</taxon>
        <taxon>Metazoa</taxon>
        <taxon>Spiralia</taxon>
        <taxon>Lophotrochozoa</taxon>
        <taxon>Mollusca</taxon>
        <taxon>Bivalvia</taxon>
        <taxon>Autobranchia</taxon>
        <taxon>Pteriomorphia</taxon>
        <taxon>Mytilida</taxon>
        <taxon>Mytiloidea</taxon>
        <taxon>Mytilidae</taxon>
        <taxon>Mytilinae</taxon>
        <taxon>Mytilus</taxon>
    </lineage>
</organism>
<feature type="region of interest" description="Disordered" evidence="14">
    <location>
        <begin position="450"/>
        <end position="473"/>
    </location>
</feature>
<dbReference type="PANTHER" id="PTHR45993:SF6">
    <property type="entry name" value="C2H2-TYPE DOMAIN-CONTAINING PROTEIN"/>
    <property type="match status" value="1"/>
</dbReference>
<dbReference type="PANTHER" id="PTHR45993">
    <property type="entry name" value="B-CELL LYMPHOMA/LEUKEMIA 11"/>
    <property type="match status" value="1"/>
</dbReference>
<evidence type="ECO:0000256" key="6">
    <source>
        <dbReference type="ARBA" id="ARBA00022771"/>
    </source>
</evidence>
<keyword evidence="6 13" id="KW-0863">Zinc-finger</keyword>
<keyword evidence="11" id="KW-0804">Transcription</keyword>
<dbReference type="Pfam" id="PF00096">
    <property type="entry name" value="zf-C2H2"/>
    <property type="match status" value="1"/>
</dbReference>
<dbReference type="Gene3D" id="3.30.160.60">
    <property type="entry name" value="Classic Zinc Finger"/>
    <property type="match status" value="3"/>
</dbReference>
<dbReference type="SMART" id="SM00355">
    <property type="entry name" value="ZnF_C2H2"/>
    <property type="match status" value="4"/>
</dbReference>
<keyword evidence="10" id="KW-0238">DNA-binding</keyword>
<dbReference type="FunFam" id="3.30.160.60:FF:001290">
    <property type="entry name" value="Zinc finger 45-like"/>
    <property type="match status" value="1"/>
</dbReference>
<feature type="domain" description="C2H2-type" evidence="15">
    <location>
        <begin position="750"/>
        <end position="777"/>
    </location>
</feature>
<feature type="region of interest" description="Disordered" evidence="14">
    <location>
        <begin position="653"/>
        <end position="689"/>
    </location>
</feature>
<evidence type="ECO:0000259" key="15">
    <source>
        <dbReference type="PROSITE" id="PS50157"/>
    </source>
</evidence>
<evidence type="ECO:0000256" key="3">
    <source>
        <dbReference type="ARBA" id="ARBA00022499"/>
    </source>
</evidence>
<keyword evidence="12" id="KW-0539">Nucleus</keyword>
<dbReference type="InterPro" id="IPR013087">
    <property type="entry name" value="Znf_C2H2_type"/>
</dbReference>
<dbReference type="Pfam" id="PF23611">
    <property type="entry name" value="zf-C2H2_16"/>
    <property type="match status" value="1"/>
</dbReference>
<evidence type="ECO:0000256" key="9">
    <source>
        <dbReference type="ARBA" id="ARBA00023015"/>
    </source>
</evidence>
<evidence type="ECO:0000256" key="7">
    <source>
        <dbReference type="ARBA" id="ARBA00022833"/>
    </source>
</evidence>
<feature type="domain" description="C2H2-type" evidence="15">
    <location>
        <begin position="778"/>
        <end position="805"/>
    </location>
</feature>
<evidence type="ECO:0000256" key="11">
    <source>
        <dbReference type="ARBA" id="ARBA00023163"/>
    </source>
</evidence>
<evidence type="ECO:0000256" key="10">
    <source>
        <dbReference type="ARBA" id="ARBA00023125"/>
    </source>
</evidence>
<sequence>MARGVPNEGTSVISVCLRARVEEEEDYLTCGKCMSEFRLDRITSFIKHKQQDCQESMDTAVTSNAELVCGSCPQGFMTAVGLLRHAQTIHKFKLFLQRSSGITGIQKVTVSQETEAAKRMIDQSMFQSISQSLDRSLERDDQLENRSREILFTSNQPHVMDLQQPAKGISNLKVASNQHQIQTENQSRASSSAMVKHVSTNNEMNMSNLRLPLSNLQTNPGQGLSLGNKQINKTQYDTQKDITKSDISSQGNSQTSSPVFTSENHATAITSENISSHVLSAIMNSGVIFPVLTKEVTSQTVSDNQVNQQPYHAAENMNKQENSPALIDVHHRQINQIDQSSVRNVVTANQTNSSKTPVIKQPDISYVTTTQTNGQTSSQVLTGVEIGSQGIESQQASPVLVSTMTDEQVTSPMLVEDVTKHIESNNQDLEVYKEMAGNTSQSSDNIEQDIQISPSSTPNMNSNVSTGDTSENTNNGCCDSQKCGVTVIPGSHEDLKKCCNAVVPKKRKRHFETKHTLSMRQKLMRRLSDSNTLRTYRSSDKKNRGTIFIDLEPNEDGTLSQKSTVGSDNVSFPADFSGIGYEVSGLSRDSGSFLNRSKGKGSVILPAGAVFSIPLSYSLSTQNDGSLRPLIISKHTFPTEASTVSQNTTCTTNHLTANSSNGFRVGNENGQARNSAMDTSVNSAAENMEDGTDSRLEIDLNHGEDGDLNQSRKRRYPTSRPFKCEKCDSAFNQRIHLKKHMSKHTGVKPFKCQQCSYSTVERSHLKVHIRIHTGEKPFKCTYCEYATAQNSTLKIHLKRHHKPSPSAANKSPTSV</sequence>
<gene>
    <name evidence="16" type="ORF">MGAL_10B008472</name>
</gene>
<dbReference type="InterPro" id="IPR057448">
    <property type="entry name" value="BCL-11A_Znf_CCHC"/>
</dbReference>
<dbReference type="Proteomes" id="UP000596742">
    <property type="component" value="Unassembled WGS sequence"/>
</dbReference>
<dbReference type="InterPro" id="IPR056438">
    <property type="entry name" value="Znf-C2H2_CTCF"/>
</dbReference>
<comment type="subcellular location">
    <subcellularLocation>
        <location evidence="1">Nucleus</location>
    </subcellularLocation>
</comment>
<feature type="compositionally biased region" description="Polar residues" evidence="14">
    <location>
        <begin position="653"/>
        <end position="685"/>
    </location>
</feature>
<dbReference type="GO" id="GO:0008270">
    <property type="term" value="F:zinc ion binding"/>
    <property type="evidence" value="ECO:0007669"/>
    <property type="project" value="UniProtKB-KW"/>
</dbReference>
<dbReference type="FunFam" id="3.30.160.60:FF:000075">
    <property type="entry name" value="Putative zinc finger protein 536"/>
    <property type="match status" value="1"/>
</dbReference>
<dbReference type="EMBL" id="UYJE01001097">
    <property type="protein sequence ID" value="VDH99064.1"/>
    <property type="molecule type" value="Genomic_DNA"/>
</dbReference>
<evidence type="ECO:0000256" key="8">
    <source>
        <dbReference type="ARBA" id="ARBA00022843"/>
    </source>
</evidence>
<dbReference type="SUPFAM" id="SSF57667">
    <property type="entry name" value="beta-beta-alpha zinc fingers"/>
    <property type="match status" value="2"/>
</dbReference>